<dbReference type="RefSeq" id="WP_015642027.1">
    <property type="nucleotide sequence ID" value="NC_021219.1"/>
</dbReference>
<dbReference type="Proteomes" id="UP000013893">
    <property type="component" value="Chromosome"/>
</dbReference>
<sequence length="166" mass="18773">MATEVPSKYGFYHRKAAIASWAMAVCGITGPTMLLVGLMMRPKVNSYLLIWGVVMLITALFLGYRGDQLLAKRDREWNTGWFHVTRYAWVSVHNERAANHLYKLSKPGVAGLNPVTLWMGNHEIVCQRPDRGLMDQLVAGQPVYGRLRYSDELKGWELEALPIPGE</sequence>
<dbReference type="EMBL" id="CP005957">
    <property type="protein sequence ID" value="AGL62577.1"/>
    <property type="molecule type" value="Genomic_DNA"/>
</dbReference>
<dbReference type="STRING" id="1332188.L336_0875"/>
<gene>
    <name evidence="2" type="ORF">L336_0875</name>
</gene>
<evidence type="ECO:0000256" key="1">
    <source>
        <dbReference type="SAM" id="Phobius"/>
    </source>
</evidence>
<feature type="transmembrane region" description="Helical" evidence="1">
    <location>
        <begin position="46"/>
        <end position="64"/>
    </location>
</feature>
<proteinExistence type="predicted"/>
<evidence type="ECO:0000313" key="3">
    <source>
        <dbReference type="Proteomes" id="UP000013893"/>
    </source>
</evidence>
<dbReference type="HOGENOM" id="CLU_1599729_0_0_0"/>
<name>R4PXT7_9BACT</name>
<evidence type="ECO:0000313" key="2">
    <source>
        <dbReference type="EMBL" id="AGL62577.1"/>
    </source>
</evidence>
<keyword evidence="1" id="KW-1133">Transmembrane helix</keyword>
<feature type="transmembrane region" description="Helical" evidence="1">
    <location>
        <begin position="21"/>
        <end position="40"/>
    </location>
</feature>
<keyword evidence="3" id="KW-1185">Reference proteome</keyword>
<dbReference type="AlphaFoldDB" id="R4PXT7"/>
<keyword evidence="1" id="KW-0812">Transmembrane</keyword>
<organism evidence="2 3">
    <name type="scientific">Candidatus Saccharimonas aalborgensis</name>
    <dbReference type="NCBI Taxonomy" id="1332188"/>
    <lineage>
        <taxon>Bacteria</taxon>
        <taxon>Candidatus Saccharimonadota</taxon>
        <taxon>Candidatus Saccharimonadia</taxon>
        <taxon>Candidatus Saccharimonadales</taxon>
        <taxon>Candidatus Saccharimonadaceae</taxon>
        <taxon>Candidatus Saccharimonas</taxon>
    </lineage>
</organism>
<dbReference type="KEGG" id="saal:L336_0875"/>
<protein>
    <submittedName>
        <fullName evidence="2">Uncharacterized protein</fullName>
    </submittedName>
</protein>
<keyword evidence="1" id="KW-0472">Membrane</keyword>
<reference evidence="2 3" key="1">
    <citation type="journal article" date="2013" name="Nat. Biotechnol.">
        <title>Genome sequences of rare, uncultured bacteria obtained by differential coverage binning of multiple metagenomes.</title>
        <authorList>
            <person name="Albertsen M."/>
            <person name="Hugenholtz P."/>
            <person name="Skarshewski A."/>
            <person name="Nielsen K.L."/>
            <person name="Tyson G.W."/>
            <person name="Nielsen P.H."/>
        </authorList>
    </citation>
    <scope>NUCLEOTIDE SEQUENCE [LARGE SCALE GENOMIC DNA]</scope>
    <source>
        <strain evidence="2">TM71</strain>
    </source>
</reference>
<accession>R4PXT7</accession>